<evidence type="ECO:0000259" key="2">
    <source>
        <dbReference type="Pfam" id="PF03795"/>
    </source>
</evidence>
<dbReference type="InterPro" id="IPR011008">
    <property type="entry name" value="Dimeric_a/b-barrel"/>
</dbReference>
<sequence>MKYMVLIYANPRNWAHPMHLEAPEALAMSERERDELTAQSDELMGELFEVGELIGGEALTAPANTRTVRVRDGVPATTDGPFIEAKEHLAGYFLLDCVSMERATEIAALLPDARFGTVEVRPLLGSSDSDEEQGR</sequence>
<dbReference type="PANTHER" id="PTHR35174:SF3">
    <property type="entry name" value="BLL7171 PROTEIN"/>
    <property type="match status" value="1"/>
</dbReference>
<evidence type="ECO:0000256" key="1">
    <source>
        <dbReference type="ARBA" id="ARBA00007689"/>
    </source>
</evidence>
<protein>
    <recommendedName>
        <fullName evidence="2">YCII-related domain-containing protein</fullName>
    </recommendedName>
</protein>
<name>A0A5M3WCI0_9ACTN</name>
<keyword evidence="4" id="KW-1185">Reference proteome</keyword>
<dbReference type="InterPro" id="IPR005545">
    <property type="entry name" value="YCII"/>
</dbReference>
<gene>
    <name evidence="3" type="ORF">Acor_62250</name>
</gene>
<dbReference type="Pfam" id="PF03795">
    <property type="entry name" value="YCII"/>
    <property type="match status" value="1"/>
</dbReference>
<organism evidence="3 4">
    <name type="scientific">Acrocarpospora corrugata</name>
    <dbReference type="NCBI Taxonomy" id="35763"/>
    <lineage>
        <taxon>Bacteria</taxon>
        <taxon>Bacillati</taxon>
        <taxon>Actinomycetota</taxon>
        <taxon>Actinomycetes</taxon>
        <taxon>Streptosporangiales</taxon>
        <taxon>Streptosporangiaceae</taxon>
        <taxon>Acrocarpospora</taxon>
    </lineage>
</organism>
<dbReference type="SUPFAM" id="SSF54909">
    <property type="entry name" value="Dimeric alpha+beta barrel"/>
    <property type="match status" value="1"/>
</dbReference>
<comment type="similarity">
    <text evidence="1">Belongs to the YciI family.</text>
</comment>
<dbReference type="Proteomes" id="UP000334990">
    <property type="component" value="Unassembled WGS sequence"/>
</dbReference>
<dbReference type="EMBL" id="BLAD01000078">
    <property type="protein sequence ID" value="GES04158.1"/>
    <property type="molecule type" value="Genomic_DNA"/>
</dbReference>
<dbReference type="Gene3D" id="3.30.70.1060">
    <property type="entry name" value="Dimeric alpha+beta barrel"/>
    <property type="match status" value="1"/>
</dbReference>
<proteinExistence type="inferred from homology"/>
<evidence type="ECO:0000313" key="3">
    <source>
        <dbReference type="EMBL" id="GES04158.1"/>
    </source>
</evidence>
<dbReference type="AlphaFoldDB" id="A0A5M3WCI0"/>
<accession>A0A5M3WCI0</accession>
<feature type="domain" description="YCII-related" evidence="2">
    <location>
        <begin position="1"/>
        <end position="123"/>
    </location>
</feature>
<evidence type="ECO:0000313" key="4">
    <source>
        <dbReference type="Proteomes" id="UP000334990"/>
    </source>
</evidence>
<dbReference type="PANTHER" id="PTHR35174">
    <property type="entry name" value="BLL7171 PROTEIN-RELATED"/>
    <property type="match status" value="1"/>
</dbReference>
<reference evidence="3 4" key="1">
    <citation type="submission" date="2019-10" db="EMBL/GenBank/DDBJ databases">
        <title>Whole genome shotgun sequence of Acrocarpospora corrugata NBRC 13972.</title>
        <authorList>
            <person name="Ichikawa N."/>
            <person name="Kimura A."/>
            <person name="Kitahashi Y."/>
            <person name="Komaki H."/>
            <person name="Oguchi A."/>
        </authorList>
    </citation>
    <scope>NUCLEOTIDE SEQUENCE [LARGE SCALE GENOMIC DNA]</scope>
    <source>
        <strain evidence="3 4">NBRC 13972</strain>
    </source>
</reference>
<comment type="caution">
    <text evidence="3">The sequence shown here is derived from an EMBL/GenBank/DDBJ whole genome shotgun (WGS) entry which is preliminary data.</text>
</comment>